<dbReference type="Proteomes" id="UP000078550">
    <property type="component" value="Unassembled WGS sequence"/>
</dbReference>
<feature type="compositionally biased region" description="Polar residues" evidence="1">
    <location>
        <begin position="80"/>
        <end position="90"/>
    </location>
</feature>
<name>A0A1A9A301_PLAOA</name>
<evidence type="ECO:0000313" key="4">
    <source>
        <dbReference type="EMBL" id="SBT50505.1"/>
    </source>
</evidence>
<evidence type="ECO:0000313" key="3">
    <source>
        <dbReference type="EMBL" id="SBT50208.1"/>
    </source>
</evidence>
<organism evidence="4 5">
    <name type="scientific">Plasmodium ovale wallikeri</name>
    <dbReference type="NCBI Taxonomy" id="864142"/>
    <lineage>
        <taxon>Eukaryota</taxon>
        <taxon>Sar</taxon>
        <taxon>Alveolata</taxon>
        <taxon>Apicomplexa</taxon>
        <taxon>Aconoidasida</taxon>
        <taxon>Haemosporida</taxon>
        <taxon>Plasmodiidae</taxon>
        <taxon>Plasmodium</taxon>
        <taxon>Plasmodium (Plasmodium)</taxon>
    </lineage>
</organism>
<keyword evidence="6" id="KW-1185">Reference proteome</keyword>
<sequence>MKRKFSLFIFFQTACFFTIWSSGNVRGQPAKRGKVSDLIKKFENPSNVSNLYPDSIVERSFERGYEDREQLLSRKKKTSYDQQQPSTSYGNAGRKFYSKDVIPSNEQRSTQGGNDYNYDNTDDDDDDDDSDDYGYTPDSIDNGSPSSSRDYNHSGSGDDSRDGNRGEGGRVGGRSAPYLGKSFDNFRKNLGLGMDDFSDDPELYDNPSGRSSPTSSSYDDAPIYDNFQFVKPKNLVGSNTDFYNTRDDRSQHAYDNKMLSSRNHIPTNEQEDENMYEYAYQINPIKDSENSNIYNYPIYNTSPSTSSQFRRSNEPLDVHVESEYSLPVDNKNFPVNQIMEERQNANSVPTIFREKTKSTEEIHKYNTLNSPNPNFDDNIFPGKSGYDPSKGIERKKSSKKGFFKSFRKNKNEEETTVGLGRHRDMPKQIYNSNEKKVQKEVNKLSNVEIFNIYQKNFFLKKILRSDSNPIKKFFQRNSASEKIISVTNEVQKAAQQCVIKNQGKLTKQVIMQQLAFNNQELLKKYEYTISYITFHHHSNKDTCLDIKPMIYKEDDRNIGNMLTSLPNIYILNTYEFILSNPAMCSSFKYVIKNKRRDNHFSPTDMVLLLSTSYFRTVNPTLVTYLMNFLRTKNEIYLKKYYLSIMMTFVPFIKPAMKIFFQDNYKNLNEYIINTEIQKIFNELLYISLEWTQAFKEKCTESTNKVILQMYKTLTSYSRNTNKSLSRKYKSLEMILHLQRMEKDLVNKKDDKLNVVINLIMKYMRNIYSTVHPQT</sequence>
<protein>
    <submittedName>
        <fullName evidence="4">Uncharacterized protein</fullName>
    </submittedName>
</protein>
<evidence type="ECO:0000313" key="5">
    <source>
        <dbReference type="Proteomes" id="UP000078550"/>
    </source>
</evidence>
<evidence type="ECO:0000313" key="6">
    <source>
        <dbReference type="Proteomes" id="UP000078555"/>
    </source>
</evidence>
<dbReference type="EMBL" id="FLRE01000201">
    <property type="protein sequence ID" value="SBT50505.1"/>
    <property type="molecule type" value="Genomic_DNA"/>
</dbReference>
<evidence type="ECO:0000256" key="2">
    <source>
        <dbReference type="SAM" id="SignalP"/>
    </source>
</evidence>
<feature type="region of interest" description="Disordered" evidence="1">
    <location>
        <begin position="197"/>
        <end position="220"/>
    </location>
</feature>
<feature type="chain" id="PRO_5015060048" evidence="2">
    <location>
        <begin position="28"/>
        <end position="774"/>
    </location>
</feature>
<keyword evidence="2" id="KW-0732">Signal</keyword>
<dbReference type="AlphaFoldDB" id="A0A1A9A301"/>
<evidence type="ECO:0000256" key="1">
    <source>
        <dbReference type="SAM" id="MobiDB-lite"/>
    </source>
</evidence>
<gene>
    <name evidence="3" type="ORF">POVWA1_061030</name>
    <name evidence="4" type="ORF">POVWA2_060360</name>
</gene>
<feature type="signal peptide" evidence="2">
    <location>
        <begin position="1"/>
        <end position="27"/>
    </location>
</feature>
<proteinExistence type="predicted"/>
<feature type="compositionally biased region" description="Low complexity" evidence="1">
    <location>
        <begin position="208"/>
        <end position="217"/>
    </location>
</feature>
<accession>A0A1A9A301</accession>
<feature type="compositionally biased region" description="Acidic residues" evidence="1">
    <location>
        <begin position="120"/>
        <end position="132"/>
    </location>
</feature>
<feature type="region of interest" description="Disordered" evidence="1">
    <location>
        <begin position="73"/>
        <end position="180"/>
    </location>
</feature>
<dbReference type="EMBL" id="FLRD01000159">
    <property type="protein sequence ID" value="SBT50208.1"/>
    <property type="molecule type" value="Genomic_DNA"/>
</dbReference>
<reference evidence="4" key="2">
    <citation type="submission" date="2016-05" db="EMBL/GenBank/DDBJ databases">
        <authorList>
            <person name="Lavstsen T."/>
            <person name="Jespersen J.S."/>
        </authorList>
    </citation>
    <scope>NUCLEOTIDE SEQUENCE [LARGE SCALE GENOMIC DNA]</scope>
</reference>
<feature type="compositionally biased region" description="Basic and acidic residues" evidence="1">
    <location>
        <begin position="150"/>
        <end position="168"/>
    </location>
</feature>
<reference evidence="5 6" key="1">
    <citation type="submission" date="2016-05" db="EMBL/GenBank/DDBJ databases">
        <authorList>
            <person name="Naeem Raeece"/>
        </authorList>
    </citation>
    <scope>NUCLEOTIDE SEQUENCE [LARGE SCALE GENOMIC DNA]</scope>
</reference>
<dbReference type="Proteomes" id="UP000078555">
    <property type="component" value="Unassembled WGS sequence"/>
</dbReference>